<gene>
    <name evidence="1" type="ORF">GA0070620_5596</name>
</gene>
<dbReference type="AlphaFoldDB" id="A0A1C3NBS8"/>
<reference evidence="2" key="1">
    <citation type="submission" date="2016-06" db="EMBL/GenBank/DDBJ databases">
        <authorList>
            <person name="Varghese N."/>
        </authorList>
    </citation>
    <scope>NUCLEOTIDE SEQUENCE [LARGE SCALE GENOMIC DNA]</scope>
    <source>
        <strain evidence="2">DSM 45344</strain>
    </source>
</reference>
<dbReference type="RefSeq" id="WP_091595708.1">
    <property type="nucleotide sequence ID" value="NZ_JBHRWG010000002.1"/>
</dbReference>
<evidence type="ECO:0000313" key="1">
    <source>
        <dbReference type="EMBL" id="SBV30009.1"/>
    </source>
</evidence>
<dbReference type="InterPro" id="IPR020835">
    <property type="entry name" value="Catalase_sf"/>
</dbReference>
<organism evidence="1 2">
    <name type="scientific">Micromonospora krabiensis</name>
    <dbReference type="NCBI Taxonomy" id="307121"/>
    <lineage>
        <taxon>Bacteria</taxon>
        <taxon>Bacillati</taxon>
        <taxon>Actinomycetota</taxon>
        <taxon>Actinomycetes</taxon>
        <taxon>Micromonosporales</taxon>
        <taxon>Micromonosporaceae</taxon>
        <taxon>Micromonospora</taxon>
    </lineage>
</organism>
<protein>
    <recommendedName>
        <fullName evidence="3">Phosphodiesterase</fullName>
    </recommendedName>
</protein>
<evidence type="ECO:0008006" key="3">
    <source>
        <dbReference type="Google" id="ProtNLM"/>
    </source>
</evidence>
<accession>A0A1C3NBS8</accession>
<dbReference type="OrthoDB" id="3368165at2"/>
<dbReference type="Gene3D" id="2.40.180.10">
    <property type="entry name" value="Catalase core domain"/>
    <property type="match status" value="1"/>
</dbReference>
<dbReference type="EMBL" id="LT598496">
    <property type="protein sequence ID" value="SBV30009.1"/>
    <property type="molecule type" value="Genomic_DNA"/>
</dbReference>
<sequence>MSAPSPHPVASRAATHAGAALRLAAAALAHLRRARALHPAGRSFAGEVTIWGTAGPPTGVALLDEPGRYPATVRLSKGVPTPGSWPDVLGLAVRVHLDEERPFDLLASSSAAPPALRAVPLPRRRFAGTYTTIMPLHAGGRRVWLAALADPESTDLGRSLADVGAATRADEPRLVLAVASAAGPWRPFGQVSIGTQLSARQDAALAFDPIGNLPAGLSAVGPMAWLRAQTYRGSREARGARVQSGGSLGVTV</sequence>
<dbReference type="GO" id="GO:0020037">
    <property type="term" value="F:heme binding"/>
    <property type="evidence" value="ECO:0007669"/>
    <property type="project" value="InterPro"/>
</dbReference>
<keyword evidence="2" id="KW-1185">Reference proteome</keyword>
<proteinExistence type="predicted"/>
<dbReference type="PATRIC" id="fig|307121.4.peg.5705"/>
<dbReference type="STRING" id="307121.GA0070620_5596"/>
<evidence type="ECO:0000313" key="2">
    <source>
        <dbReference type="Proteomes" id="UP000199393"/>
    </source>
</evidence>
<dbReference type="SUPFAM" id="SSF56634">
    <property type="entry name" value="Heme-dependent catalase-like"/>
    <property type="match status" value="1"/>
</dbReference>
<dbReference type="Proteomes" id="UP000199393">
    <property type="component" value="Chromosome I"/>
</dbReference>
<name>A0A1C3NBS8_9ACTN</name>